<dbReference type="EMBL" id="JAPOHD010000002">
    <property type="protein sequence ID" value="MCY1718830.1"/>
    <property type="molecule type" value="Genomic_DNA"/>
</dbReference>
<dbReference type="NCBIfam" id="TIGR03519">
    <property type="entry name" value="T9SS_PorP_fam"/>
    <property type="match status" value="1"/>
</dbReference>
<reference evidence="1" key="1">
    <citation type="submission" date="2022-11" db="EMBL/GenBank/DDBJ databases">
        <title>Marilongibacter aestuarii gen. nov., sp. nov., isolated from tidal flat sediment.</title>
        <authorList>
            <person name="Jiayan W."/>
        </authorList>
    </citation>
    <scope>NUCLEOTIDE SEQUENCE</scope>
    <source>
        <strain evidence="1">Z1-6</strain>
    </source>
</reference>
<protein>
    <submittedName>
        <fullName evidence="1">PorP/SprF family type IX secretion system membrane protein</fullName>
    </submittedName>
</protein>
<dbReference type="AlphaFoldDB" id="A0A9X3J5Q0"/>
<accession>A0A9X3J5Q0</accession>
<evidence type="ECO:0000313" key="2">
    <source>
        <dbReference type="Proteomes" id="UP001145087"/>
    </source>
</evidence>
<sequence>MGKLAVYIFLVFILGINCVNGQDVSFSQFYSNPLYLNPAFAGSVGVPRFALQYRNQWQSFSNAFNSYSAAADFPVERLSGGLGINVINDAQANGALNSYMVSAAYAVHLRVNEKFRFHGGLQVAYNQNSLKVNDLIFADNLDINFGNHGVSGELNYLTDPNFSYVDFSTGVLVFSEKVFFGVAAHHLNEPNQSFVSGQNSDTKLNRKYTAHLGARLPVYLYGHNRKKFDISPQLILQSQGEFQQINYGMFATKRGLAAGAWFRQNFGIRYDAVIFLVGFVRKRWQFTYSYDMTVSGLGGDSGGTSEVSLVFLLREMKKGGNLPFFDKYEEEFGEM</sequence>
<gene>
    <name evidence="1" type="ORF">OU798_00655</name>
</gene>
<dbReference type="Pfam" id="PF11751">
    <property type="entry name" value="PorP_SprF"/>
    <property type="match status" value="1"/>
</dbReference>
<comment type="caution">
    <text evidence="1">The sequence shown here is derived from an EMBL/GenBank/DDBJ whole genome shotgun (WGS) entry which is preliminary data.</text>
</comment>
<proteinExistence type="predicted"/>
<keyword evidence="2" id="KW-1185">Reference proteome</keyword>
<evidence type="ECO:0000313" key="1">
    <source>
        <dbReference type="EMBL" id="MCY1718830.1"/>
    </source>
</evidence>
<dbReference type="InterPro" id="IPR019861">
    <property type="entry name" value="PorP/SprF_Bacteroidetes"/>
</dbReference>
<name>A0A9X3J5Q0_9BACT</name>
<dbReference type="RefSeq" id="WP_343331169.1">
    <property type="nucleotide sequence ID" value="NZ_JAPOHD010000002.1"/>
</dbReference>
<dbReference type="Proteomes" id="UP001145087">
    <property type="component" value="Unassembled WGS sequence"/>
</dbReference>
<organism evidence="1 2">
    <name type="scientific">Draconibacterium aestuarii</name>
    <dbReference type="NCBI Taxonomy" id="2998507"/>
    <lineage>
        <taxon>Bacteria</taxon>
        <taxon>Pseudomonadati</taxon>
        <taxon>Bacteroidota</taxon>
        <taxon>Bacteroidia</taxon>
        <taxon>Marinilabiliales</taxon>
        <taxon>Prolixibacteraceae</taxon>
        <taxon>Draconibacterium</taxon>
    </lineage>
</organism>